<feature type="compositionally biased region" description="Polar residues" evidence="1">
    <location>
        <begin position="16"/>
        <end position="34"/>
    </location>
</feature>
<dbReference type="KEGG" id="ppha:BVH74_15020"/>
<evidence type="ECO:0000256" key="1">
    <source>
        <dbReference type="SAM" id="MobiDB-lite"/>
    </source>
</evidence>
<dbReference type="AlphaFoldDB" id="A0A1V0BA80"/>
<dbReference type="STRING" id="1931241.BVH74_15020"/>
<gene>
    <name evidence="2" type="ORF">BVH74_15020</name>
</gene>
<dbReference type="Gene3D" id="3.10.450.160">
    <property type="entry name" value="inner membrane protein cigr"/>
    <property type="match status" value="1"/>
</dbReference>
<proteinExistence type="predicted"/>
<name>A0A1V0BA80_9GAMM</name>
<accession>A0A1V0BA80</accession>
<evidence type="ECO:0000313" key="3">
    <source>
        <dbReference type="Proteomes" id="UP000243488"/>
    </source>
</evidence>
<dbReference type="InterPro" id="IPR024572">
    <property type="entry name" value="RcnB"/>
</dbReference>
<dbReference type="Proteomes" id="UP000243488">
    <property type="component" value="Chromosome"/>
</dbReference>
<organism evidence="2 3">
    <name type="scientific">Halopseudomonas phragmitis</name>
    <dbReference type="NCBI Taxonomy" id="1931241"/>
    <lineage>
        <taxon>Bacteria</taxon>
        <taxon>Pseudomonadati</taxon>
        <taxon>Pseudomonadota</taxon>
        <taxon>Gammaproteobacteria</taxon>
        <taxon>Pseudomonadales</taxon>
        <taxon>Pseudomonadaceae</taxon>
        <taxon>Halopseudomonas</taxon>
    </lineage>
</organism>
<feature type="region of interest" description="Disordered" evidence="1">
    <location>
        <begin position="1"/>
        <end position="67"/>
    </location>
</feature>
<protein>
    <recommendedName>
        <fullName evidence="4">RcnB family protein</fullName>
    </recommendedName>
</protein>
<evidence type="ECO:0008006" key="4">
    <source>
        <dbReference type="Google" id="ProtNLM"/>
    </source>
</evidence>
<reference evidence="2 3" key="1">
    <citation type="submission" date="2017-03" db="EMBL/GenBank/DDBJ databases">
        <title>Complete genome sequence of the novel DNRA strain Pseudomonas sp. S-6-2 isolated from Chinese polluted river sediment. Journal of Biotechnology.</title>
        <authorList>
            <person name="Li J."/>
            <person name="Xiang F."/>
            <person name="Wang L."/>
            <person name="Xi L."/>
            <person name="Liu J."/>
        </authorList>
    </citation>
    <scope>NUCLEOTIDE SEQUENCE [LARGE SCALE GENOMIC DNA]</scope>
    <source>
        <strain evidence="2 3">S-6-2</strain>
    </source>
</reference>
<keyword evidence="3" id="KW-1185">Reference proteome</keyword>
<sequence length="167" mass="19710">MLFGTAAQASPFKPATPQNGGAQFQIQQASHNASQNRHHRQERNQRQHRHERHNQQRRHQAVQQHRRSDHHYRAQRHVYHAPPPVHVIRQQVYPKRHYISRGPVYHNNIIIVQGRPMPKGYGKRVSHYQVRHLPHYPGYEWRQVGRDLILVAITTGIVYAILDNVLN</sequence>
<evidence type="ECO:0000313" key="2">
    <source>
        <dbReference type="EMBL" id="AQZ96846.1"/>
    </source>
</evidence>
<dbReference type="Pfam" id="PF11776">
    <property type="entry name" value="RcnB"/>
    <property type="match status" value="1"/>
</dbReference>
<feature type="compositionally biased region" description="Basic residues" evidence="1">
    <location>
        <begin position="36"/>
        <end position="67"/>
    </location>
</feature>
<dbReference type="EMBL" id="CP020100">
    <property type="protein sequence ID" value="AQZ96846.1"/>
    <property type="molecule type" value="Genomic_DNA"/>
</dbReference>